<reference evidence="1 2" key="1">
    <citation type="submission" date="2024-06" db="EMBL/GenBank/DDBJ databases">
        <authorList>
            <person name="Steensen K."/>
            <person name="Seneca J."/>
            <person name="Bartlau N."/>
            <person name="Yu A.X."/>
            <person name="Polz M.F."/>
        </authorList>
    </citation>
    <scope>NUCLEOTIDE SEQUENCE [LARGE SCALE GENOMIC DNA]</scope>
    <source>
        <strain evidence="1 2">FF146</strain>
    </source>
</reference>
<comment type="caution">
    <text evidence="1">The sequence shown here is derived from an EMBL/GenBank/DDBJ whole genome shotgun (WGS) entry which is preliminary data.</text>
</comment>
<evidence type="ECO:0000313" key="2">
    <source>
        <dbReference type="Proteomes" id="UP001569153"/>
    </source>
</evidence>
<gene>
    <name evidence="1" type="ORF">ACED38_07480</name>
</gene>
<dbReference type="RefSeq" id="WP_371730106.1">
    <property type="nucleotide sequence ID" value="NZ_JBGOOT010000004.1"/>
</dbReference>
<evidence type="ECO:0008006" key="3">
    <source>
        <dbReference type="Google" id="ProtNLM"/>
    </source>
</evidence>
<organism evidence="1 2">
    <name type="scientific">Vibrio cortegadensis</name>
    <dbReference type="NCBI Taxonomy" id="1328770"/>
    <lineage>
        <taxon>Bacteria</taxon>
        <taxon>Pseudomonadati</taxon>
        <taxon>Pseudomonadota</taxon>
        <taxon>Gammaproteobacteria</taxon>
        <taxon>Vibrionales</taxon>
        <taxon>Vibrionaceae</taxon>
        <taxon>Vibrio</taxon>
    </lineage>
</organism>
<evidence type="ECO:0000313" key="1">
    <source>
        <dbReference type="EMBL" id="MEZ8194727.1"/>
    </source>
</evidence>
<dbReference type="EMBL" id="JBGOOT010000004">
    <property type="protein sequence ID" value="MEZ8194727.1"/>
    <property type="molecule type" value="Genomic_DNA"/>
</dbReference>
<dbReference type="Proteomes" id="UP001569153">
    <property type="component" value="Unassembled WGS sequence"/>
</dbReference>
<name>A0ABV4M5B9_9VIBR</name>
<sequence>MNCIIDRKVKVKPVSEVVELLDEAFEEWLEIKKNDDDFSSYFDRTTNCAYPKGYVGVDADRVLWRDLKFATVYKRNLVMADCFYRVFYSDGANAYRTYVNREFADVLDRLFMEGVQCR</sequence>
<accession>A0ABV4M5B9</accession>
<proteinExistence type="predicted"/>
<protein>
    <recommendedName>
        <fullName evidence="3">Phage protein</fullName>
    </recommendedName>
</protein>
<keyword evidence="2" id="KW-1185">Reference proteome</keyword>